<keyword evidence="1" id="KW-1185">Reference proteome</keyword>
<gene>
    <name evidence="2" type="primary">stap2b</name>
    <name evidence="2" type="synonym">wu:fa55b07</name>
    <name evidence="2" type="synonym">zgc:77021</name>
</gene>
<reference evidence="2" key="1">
    <citation type="submission" date="2025-08" db="UniProtKB">
        <authorList>
            <consortium name="RefSeq"/>
        </authorList>
    </citation>
    <scope>IDENTIFICATION</scope>
    <source>
        <strain evidence="2">Tuebingen</strain>
        <tissue evidence="2">Fibroblasts and whole tissue</tissue>
    </source>
</reference>
<proteinExistence type="predicted"/>
<evidence type="ECO:0000313" key="1">
    <source>
        <dbReference type="Proteomes" id="UP000000437"/>
    </source>
</evidence>
<organism evidence="1 2">
    <name type="scientific">Danio rerio</name>
    <name type="common">Zebrafish</name>
    <name type="synonym">Brachydanio rerio</name>
    <dbReference type="NCBI Taxonomy" id="7955"/>
    <lineage>
        <taxon>Eukaryota</taxon>
        <taxon>Metazoa</taxon>
        <taxon>Chordata</taxon>
        <taxon>Craniata</taxon>
        <taxon>Vertebrata</taxon>
        <taxon>Euteleostomi</taxon>
        <taxon>Actinopterygii</taxon>
        <taxon>Neopterygii</taxon>
        <taxon>Teleostei</taxon>
        <taxon>Ostariophysi</taxon>
        <taxon>Cypriniformes</taxon>
        <taxon>Danionidae</taxon>
        <taxon>Danioninae</taxon>
        <taxon>Danio</taxon>
    </lineage>
</organism>
<protein>
    <submittedName>
        <fullName evidence="2">Signal-transducing adaptor protein 2b isoform X1</fullName>
    </submittedName>
</protein>
<accession>A0AC58G6N3</accession>
<sequence length="429" mass="48355">MRLSTNMADRNSSLLCRAANRNRRGRAQLPPCYHEGFLEKKSIKDKMGRKLWTSLCGDSLFFFNSSKDSVYIEKLELSDLNSVSDDGSRERNLDAAGFTLHMKKEDVRMIAPSLEARELWKGYMLSIAKLSVPVSLNLLPGQIHAMKEVIEKEKTRQRLPSASPPEQNFDPYVCVLPDMPMCFHKVSRVEAEILLERNPNDGNLLLRPAQDLSLSSFSLTTRQEVNGKSIFKHYRVFRRPEGGFVINLDSPINCATLHDVVTSMVEKTSGVLVPFHMEKHYDQVLVYVEKNEENGELSTHCAKPDASSTPPVPPPKPVTKAQRPNSENEYRNIPRGGDYVQDEAASPAPPVQPRVPGDTKTRHLPYQYSMPQETNTSSDCERKALVPPGYGKKPLRSNSLSDMPKNAPKQQIVMDELAKVINSRRPIQE</sequence>
<evidence type="ECO:0000313" key="2">
    <source>
        <dbReference type="RefSeq" id="XP_073765394.1"/>
    </source>
</evidence>
<dbReference type="RefSeq" id="XP_073765394.1">
    <property type="nucleotide sequence ID" value="XM_073909293.1"/>
</dbReference>
<dbReference type="Proteomes" id="UP000000437">
    <property type="component" value="Chromosome 8"/>
</dbReference>
<name>A0AC58G6N3_DANRE</name>